<sequence length="43" mass="4765">MAPWIIGVCVFAGASIGYARGLKKRMEHDPSLRGKGFKVLFQK</sequence>
<keyword evidence="2" id="KW-1185">Reference proteome</keyword>
<name>A0A1I2VDK2_9CORY</name>
<reference evidence="1 2" key="1">
    <citation type="submission" date="2016-10" db="EMBL/GenBank/DDBJ databases">
        <authorList>
            <person name="de Groot N.N."/>
        </authorList>
    </citation>
    <scope>NUCLEOTIDE SEQUENCE [LARGE SCALE GENOMIC DNA]</scope>
    <source>
        <strain>J11</strain>
        <strain evidence="2">PG 39</strain>
    </source>
</reference>
<accession>A0A1I2VDK2</accession>
<proteinExistence type="predicted"/>
<evidence type="ECO:0000313" key="1">
    <source>
        <dbReference type="EMBL" id="SFG87143.1"/>
    </source>
</evidence>
<gene>
    <name evidence="1" type="ORF">SAMN05660282_02214</name>
</gene>
<evidence type="ECO:0000313" key="2">
    <source>
        <dbReference type="Proteomes" id="UP000199065"/>
    </source>
</evidence>
<protein>
    <submittedName>
        <fullName evidence="1">Uncharacterized protein</fullName>
    </submittedName>
</protein>
<dbReference type="Proteomes" id="UP000199065">
    <property type="component" value="Unassembled WGS sequence"/>
</dbReference>
<organism evidence="1 2">
    <name type="scientific">Corynebacterium spheniscorum</name>
    <dbReference type="NCBI Taxonomy" id="185761"/>
    <lineage>
        <taxon>Bacteria</taxon>
        <taxon>Bacillati</taxon>
        <taxon>Actinomycetota</taxon>
        <taxon>Actinomycetes</taxon>
        <taxon>Mycobacteriales</taxon>
        <taxon>Corynebacteriaceae</taxon>
        <taxon>Corynebacterium</taxon>
    </lineage>
</organism>
<dbReference type="AlphaFoldDB" id="A0A1I2VDK2"/>
<dbReference type="EMBL" id="FOPJ01000022">
    <property type="protein sequence ID" value="SFG87143.1"/>
    <property type="molecule type" value="Genomic_DNA"/>
</dbReference>